<dbReference type="EMBL" id="MCGO01000014">
    <property type="protein sequence ID" value="ORY47355.1"/>
    <property type="molecule type" value="Genomic_DNA"/>
</dbReference>
<dbReference type="PANTHER" id="PTHR22807">
    <property type="entry name" value="NOP2 YEAST -RELATED NOL1/NOP2/FMU SUN DOMAIN-CONTAINING"/>
    <property type="match status" value="1"/>
</dbReference>
<name>A0A1Y2CLX2_9FUNG</name>
<evidence type="ECO:0000256" key="5">
    <source>
        <dbReference type="PROSITE-ProRule" id="PRU01023"/>
    </source>
</evidence>
<organism evidence="7 8">
    <name type="scientific">Rhizoclosmatium globosum</name>
    <dbReference type="NCBI Taxonomy" id="329046"/>
    <lineage>
        <taxon>Eukaryota</taxon>
        <taxon>Fungi</taxon>
        <taxon>Fungi incertae sedis</taxon>
        <taxon>Chytridiomycota</taxon>
        <taxon>Chytridiomycota incertae sedis</taxon>
        <taxon>Chytridiomycetes</taxon>
        <taxon>Chytridiales</taxon>
        <taxon>Chytriomycetaceae</taxon>
        <taxon>Rhizoclosmatium</taxon>
    </lineage>
</organism>
<protein>
    <submittedName>
        <fullName evidence="7">S-adenosyl-L-methionine-dependent methyltransferase</fullName>
    </submittedName>
</protein>
<comment type="caution">
    <text evidence="7">The sequence shown here is derived from an EMBL/GenBank/DDBJ whole genome shotgun (WGS) entry which is preliminary data.</text>
</comment>
<reference evidence="7 8" key="1">
    <citation type="submission" date="2016-07" db="EMBL/GenBank/DDBJ databases">
        <title>Pervasive Adenine N6-methylation of Active Genes in Fungi.</title>
        <authorList>
            <consortium name="DOE Joint Genome Institute"/>
            <person name="Mondo S.J."/>
            <person name="Dannebaum R.O."/>
            <person name="Kuo R.C."/>
            <person name="Labutti K."/>
            <person name="Haridas S."/>
            <person name="Kuo A."/>
            <person name="Salamov A."/>
            <person name="Ahrendt S.R."/>
            <person name="Lipzen A."/>
            <person name="Sullivan W."/>
            <person name="Andreopoulos W.B."/>
            <person name="Clum A."/>
            <person name="Lindquist E."/>
            <person name="Daum C."/>
            <person name="Ramamoorthy G.K."/>
            <person name="Gryganskyi A."/>
            <person name="Culley D."/>
            <person name="Magnuson J.K."/>
            <person name="James T.Y."/>
            <person name="O'Malley M.A."/>
            <person name="Stajich J.E."/>
            <person name="Spatafora J.W."/>
            <person name="Visel A."/>
            <person name="Grigoriev I.V."/>
        </authorList>
    </citation>
    <scope>NUCLEOTIDE SEQUENCE [LARGE SCALE GENOMIC DNA]</scope>
    <source>
        <strain evidence="7 8">JEL800</strain>
    </source>
</reference>
<dbReference type="GO" id="GO:0003723">
    <property type="term" value="F:RNA binding"/>
    <property type="evidence" value="ECO:0007669"/>
    <property type="project" value="UniProtKB-UniRule"/>
</dbReference>
<dbReference type="InterPro" id="IPR049560">
    <property type="entry name" value="MeTrfase_RsmB-F_NOP2_cat"/>
</dbReference>
<dbReference type="STRING" id="329046.A0A1Y2CLX2"/>
<proteinExistence type="inferred from homology"/>
<evidence type="ECO:0000313" key="7">
    <source>
        <dbReference type="EMBL" id="ORY47355.1"/>
    </source>
</evidence>
<feature type="domain" description="SAM-dependent MTase RsmB/NOP-type" evidence="6">
    <location>
        <begin position="299"/>
        <end position="431"/>
    </location>
</feature>
<feature type="binding site" evidence="5">
    <location>
        <position position="304"/>
    </location>
    <ligand>
        <name>S-adenosyl-L-methionine</name>
        <dbReference type="ChEBI" id="CHEBI:59789"/>
    </ligand>
</feature>
<dbReference type="PRINTS" id="PR02008">
    <property type="entry name" value="RCMTFAMILY"/>
</dbReference>
<evidence type="ECO:0000256" key="1">
    <source>
        <dbReference type="ARBA" id="ARBA00022603"/>
    </source>
</evidence>
<dbReference type="Proteomes" id="UP000193642">
    <property type="component" value="Unassembled WGS sequence"/>
</dbReference>
<accession>A0A1Y2CLX2</accession>
<dbReference type="GO" id="GO:0001510">
    <property type="term" value="P:RNA methylation"/>
    <property type="evidence" value="ECO:0007669"/>
    <property type="project" value="InterPro"/>
</dbReference>
<dbReference type="PROSITE" id="PS51686">
    <property type="entry name" value="SAM_MT_RSMB_NOP"/>
    <property type="match status" value="1"/>
</dbReference>
<evidence type="ECO:0000256" key="3">
    <source>
        <dbReference type="ARBA" id="ARBA00022691"/>
    </source>
</evidence>
<keyword evidence="4 5" id="KW-0694">RNA-binding</keyword>
<dbReference type="AlphaFoldDB" id="A0A1Y2CLX2"/>
<keyword evidence="3 5" id="KW-0949">S-adenosyl-L-methionine</keyword>
<dbReference type="SUPFAM" id="SSF53335">
    <property type="entry name" value="S-adenosyl-L-methionine-dependent methyltransferases"/>
    <property type="match status" value="1"/>
</dbReference>
<feature type="binding site" evidence="5">
    <location>
        <position position="299"/>
    </location>
    <ligand>
        <name>S-adenosyl-L-methionine</name>
        <dbReference type="ChEBI" id="CHEBI:59789"/>
    </ligand>
</feature>
<dbReference type="InterPro" id="IPR001678">
    <property type="entry name" value="MeTrfase_RsmB-F_NOP2_dom"/>
</dbReference>
<gene>
    <name evidence="7" type="ORF">BCR33DRAFT_715086</name>
</gene>
<dbReference type="InterPro" id="IPR029063">
    <property type="entry name" value="SAM-dependent_MTases_sf"/>
</dbReference>
<evidence type="ECO:0000259" key="6">
    <source>
        <dbReference type="PROSITE" id="PS51686"/>
    </source>
</evidence>
<keyword evidence="1 5" id="KW-0489">Methyltransferase</keyword>
<comment type="similarity">
    <text evidence="5">Belongs to the class I-like SAM-binding methyltransferase superfamily. RsmB/NOP family.</text>
</comment>
<dbReference type="Gene3D" id="3.40.50.150">
    <property type="entry name" value="Vaccinia Virus protein VP39"/>
    <property type="match status" value="1"/>
</dbReference>
<keyword evidence="8" id="KW-1185">Reference proteome</keyword>
<dbReference type="PANTHER" id="PTHR22807:SF53">
    <property type="entry name" value="RIBOSOMAL RNA SMALL SUBUNIT METHYLTRANSFERASE B-RELATED"/>
    <property type="match status" value="1"/>
</dbReference>
<evidence type="ECO:0000256" key="4">
    <source>
        <dbReference type="ARBA" id="ARBA00022884"/>
    </source>
</evidence>
<sequence length="432" mass="47175">MNQDKANLKWQQLLVDGLVRILSCSVAPPPSATAERVLTATLRLGQSVLGLANDERRTIARRLFGTASLRSRLKHILATCLSVHSLEPLDSLSENHAAIALKFDVASCVWPSERTFLPTWLSETIIASFPTTIEQDAFADALNHPPAPVFRANLFKTTRLRVTGQSKPEIRNNPFNKDGCFEVQDEGSQCQSGMVVIDLCCGRGGKALHLLDLMRGILVCHDVDPKTLMQAKTRIEKQNTHSTGLQIMYICSNSEVVNGGRGGDMSSSSTGTYTGTTTESLASLNIPDILAATNGALADVVLVDAPCSSLGTLRRGPNVRWEIDPTSLSIFPPLQKSILQQAIQLVKPGGALVYATCTFNHAECSEVTNWFNQEYGESFSPGYLYDVFGEELTSALLPGLPNEETKTVSSIRLLPNIHGTDAFYISRWIRKK</sequence>
<keyword evidence="2 5" id="KW-0808">Transferase</keyword>
<dbReference type="Pfam" id="PF01189">
    <property type="entry name" value="Methyltr_RsmB-F"/>
    <property type="match status" value="1"/>
</dbReference>
<dbReference type="OrthoDB" id="427002at2759"/>
<evidence type="ECO:0000313" key="8">
    <source>
        <dbReference type="Proteomes" id="UP000193642"/>
    </source>
</evidence>
<evidence type="ECO:0000256" key="2">
    <source>
        <dbReference type="ARBA" id="ARBA00022679"/>
    </source>
</evidence>
<dbReference type="InterPro" id="IPR023267">
    <property type="entry name" value="RCMT"/>
</dbReference>
<dbReference type="GO" id="GO:0008173">
    <property type="term" value="F:RNA methyltransferase activity"/>
    <property type="evidence" value="ECO:0007669"/>
    <property type="project" value="InterPro"/>
</dbReference>
<comment type="caution">
    <text evidence="5">Lacks conserved residue(s) required for the propagation of feature annotation.</text>
</comment>
<feature type="active site" description="Nucleophile" evidence="5">
    <location>
        <position position="357"/>
    </location>
</feature>